<sequence length="1076" mass="119530">MKQTTEILRRGSFERVVFLVDVKFLIEQGDRRICAAQIFSSVVAVLEKCKENSRFSALWGYILFDSSRPPMMSSTTIGKLLAGQSTRERFDGITQNLEKFGKVLDAVVASGDGYTSAGESKADCLLRTLAAVASDFPWEPLVASDSSSDEEMRNLLQHHQSCAGEQLVSKHGSNLVIIFSCLPTCSSQVARFLDIHPNFANSVGEEELLRELGLRFSRVNSILVSRNIQSCWIDVTASQSSRNFGLSEAYLKLHEEKSVAGRCLLEMAWSFVPLGLIANIMNPVPFRLIWNMIVCLRPNIVHRGAVASREAQVKGWEALFQRNSSSPANFIPVELHPCTSSISHAEHVCRLSQLFPVKDTLKKSESLSGFTEVDVVILSKVSRSNHLKHFSERYLVLPKPCEALTLQSGLTRLGDFKADKYRAGDPSWPGLLIALESEDCVLHVIVDPGGHRCEAILEPFAVDVALLAILETACSPLLRKHLPTRLSCHLSRVSKICMRDKLEEYAKTRLSCTVDNNEVATDGVRSCGGSDFEKSFDSSLLKVVKDKRRGSVLFKCVKKQRVDWGKTLDATHDCFEGSTSEPESVSWLEYWRRVMKRFRKEHMFLDQGFSTISPISDVKPFSVERFLQDRSKDIQVIGASTGGAESQFVPESLEGGAQFALGSPPSSSPEVRSHLHQSLAINVDTAGQKVSGNAHSLQYRSPVSGDDRPSKSELPPSSFKHRGHPTRISSDFHWKAEMNDCMTFGISSGESCTEELERNVYSSNSVDLHHYATSVVTEAYKGLQKVYASEVYLQSNLSGVGDRKECTETSVVVHLKKLFFKKPRQLFSKYKELLASSAISNRSKASIVEEKLREYKSLLPSTVSKIFSAMELNGYCDTTQSSSDFFESLQSSDNQPSSDDSVVPESGHQAIDLSSDAQLDSFEQLKASRVEKRLFFSRADLTSRPISKENMPLSTTSSGEGNLASTNYTTPDVPNKLEQRHRKSYHFSSGANNLRRVKAVKPREHLATFTTKACKTICVSRNFASGSSDQVMKVEDVSRKVACRKPEACMPRPMEIRVVCQTPTPPTRTSTYGHKG</sequence>
<dbReference type="GO" id="GO:0010212">
    <property type="term" value="P:response to ionizing radiation"/>
    <property type="evidence" value="ECO:0007669"/>
    <property type="project" value="InterPro"/>
</dbReference>
<dbReference type="GO" id="GO:0033314">
    <property type="term" value="P:mitotic DNA replication checkpoint signaling"/>
    <property type="evidence" value="ECO:0007669"/>
    <property type="project" value="InterPro"/>
</dbReference>
<reference evidence="2" key="1">
    <citation type="submission" date="2016-03" db="EMBL/GenBank/DDBJ databases">
        <title>Mechanisms controlling the formation of the plant cell surface in tip-growing cells are functionally conserved among land plants.</title>
        <authorList>
            <person name="Honkanen S."/>
            <person name="Jones V.A."/>
            <person name="Morieri G."/>
            <person name="Champion C."/>
            <person name="Hetherington A.J."/>
            <person name="Kelly S."/>
            <person name="Saint-Marcoux D."/>
            <person name="Proust H."/>
            <person name="Prescott H."/>
            <person name="Dolan L."/>
        </authorList>
    </citation>
    <scope>NUCLEOTIDE SEQUENCE [LARGE SCALE GENOMIC DNA]</scope>
    <source>
        <tissue evidence="2">Whole gametophyte</tissue>
    </source>
</reference>
<comment type="caution">
    <text evidence="2">The sequence shown here is derived from an EMBL/GenBank/DDBJ whole genome shotgun (WGS) entry which is preliminary data.</text>
</comment>
<organism evidence="2 3">
    <name type="scientific">Marchantia polymorpha subsp. ruderalis</name>
    <dbReference type="NCBI Taxonomy" id="1480154"/>
    <lineage>
        <taxon>Eukaryota</taxon>
        <taxon>Viridiplantae</taxon>
        <taxon>Streptophyta</taxon>
        <taxon>Embryophyta</taxon>
        <taxon>Marchantiophyta</taxon>
        <taxon>Marchantiopsida</taxon>
        <taxon>Marchantiidae</taxon>
        <taxon>Marchantiales</taxon>
        <taxon>Marchantiaceae</taxon>
        <taxon>Marchantia</taxon>
    </lineage>
</organism>
<dbReference type="PANTHER" id="PTHR21556">
    <property type="entry name" value="TRESLIN"/>
    <property type="match status" value="1"/>
</dbReference>
<keyword evidence="3" id="KW-1185">Reference proteome</keyword>
<feature type="region of interest" description="Disordered" evidence="1">
    <location>
        <begin position="692"/>
        <end position="725"/>
    </location>
</feature>
<feature type="region of interest" description="Disordered" evidence="1">
    <location>
        <begin position="947"/>
        <end position="974"/>
    </location>
</feature>
<dbReference type="GO" id="GO:0030174">
    <property type="term" value="P:regulation of DNA-templated DNA replication initiation"/>
    <property type="evidence" value="ECO:0007669"/>
    <property type="project" value="TreeGrafter"/>
</dbReference>
<feature type="region of interest" description="Disordered" evidence="1">
    <location>
        <begin position="886"/>
        <end position="908"/>
    </location>
</feature>
<feature type="compositionally biased region" description="Low complexity" evidence="1">
    <location>
        <begin position="886"/>
        <end position="904"/>
    </location>
</feature>
<feature type="compositionally biased region" description="Polar residues" evidence="1">
    <location>
        <begin position="952"/>
        <end position="972"/>
    </location>
</feature>
<dbReference type="EMBL" id="LVLJ01000655">
    <property type="protein sequence ID" value="OAE33434.1"/>
    <property type="molecule type" value="Genomic_DNA"/>
</dbReference>
<dbReference type="AlphaFoldDB" id="A0A176WKP3"/>
<accession>A0A176WKP3</accession>
<evidence type="ECO:0000313" key="3">
    <source>
        <dbReference type="Proteomes" id="UP000077202"/>
    </source>
</evidence>
<evidence type="ECO:0000256" key="1">
    <source>
        <dbReference type="SAM" id="MobiDB-lite"/>
    </source>
</evidence>
<proteinExistence type="predicted"/>
<gene>
    <name evidence="2" type="ORF">AXG93_2852s1550</name>
</gene>
<dbReference type="Proteomes" id="UP000077202">
    <property type="component" value="Unassembled WGS sequence"/>
</dbReference>
<dbReference type="GO" id="GO:0003682">
    <property type="term" value="F:chromatin binding"/>
    <property type="evidence" value="ECO:0007669"/>
    <property type="project" value="TreeGrafter"/>
</dbReference>
<evidence type="ECO:0000313" key="2">
    <source>
        <dbReference type="EMBL" id="OAE33434.1"/>
    </source>
</evidence>
<feature type="compositionally biased region" description="Polar residues" evidence="1">
    <location>
        <begin position="692"/>
        <end position="701"/>
    </location>
</feature>
<name>A0A176WKP3_MARPO</name>
<dbReference type="GO" id="GO:0007095">
    <property type="term" value="P:mitotic G2 DNA damage checkpoint signaling"/>
    <property type="evidence" value="ECO:0007669"/>
    <property type="project" value="TreeGrafter"/>
</dbReference>
<dbReference type="GO" id="GO:0005634">
    <property type="term" value="C:nucleus"/>
    <property type="evidence" value="ECO:0007669"/>
    <property type="project" value="InterPro"/>
</dbReference>
<protein>
    <submittedName>
        <fullName evidence="2">Uncharacterized protein</fullName>
    </submittedName>
</protein>
<dbReference type="PANTHER" id="PTHR21556:SF2">
    <property type="entry name" value="TRESLIN"/>
    <property type="match status" value="1"/>
</dbReference>
<dbReference type="InterPro" id="IPR026153">
    <property type="entry name" value="Treslin"/>
</dbReference>
<dbReference type="GO" id="GO:0006260">
    <property type="term" value="P:DNA replication"/>
    <property type="evidence" value="ECO:0007669"/>
    <property type="project" value="InterPro"/>
</dbReference>